<proteinExistence type="predicted"/>
<dbReference type="Proteomes" id="UP000824881">
    <property type="component" value="Unassembled WGS sequence"/>
</dbReference>
<evidence type="ECO:0000313" key="2">
    <source>
        <dbReference type="Proteomes" id="UP000824881"/>
    </source>
</evidence>
<comment type="caution">
    <text evidence="1">The sequence shown here is derived from an EMBL/GenBank/DDBJ whole genome shotgun (WGS) entry which is preliminary data.</text>
</comment>
<protein>
    <submittedName>
        <fullName evidence="1">Uncharacterized protein</fullName>
    </submittedName>
</protein>
<gene>
    <name evidence="1" type="ORF">CCMSSC00406_0000854</name>
</gene>
<dbReference type="EMBL" id="WQMT02000001">
    <property type="protein sequence ID" value="KAG9227500.1"/>
    <property type="molecule type" value="Genomic_DNA"/>
</dbReference>
<reference evidence="1 2" key="1">
    <citation type="journal article" date="2021" name="Appl. Environ. Microbiol.">
        <title>Genetic linkage and physical mapping for an oyster mushroom Pleurotus cornucopiae and QTL analysis for the trait cap color.</title>
        <authorList>
            <person name="Zhang Y."/>
            <person name="Gao W."/>
            <person name="Sonnenberg A."/>
            <person name="Chen Q."/>
            <person name="Zhang J."/>
            <person name="Huang C."/>
        </authorList>
    </citation>
    <scope>NUCLEOTIDE SEQUENCE [LARGE SCALE GENOMIC DNA]</scope>
    <source>
        <strain evidence="1">CCMSSC00406</strain>
    </source>
</reference>
<organism evidence="1 2">
    <name type="scientific">Pleurotus cornucopiae</name>
    <name type="common">Cornucopia mushroom</name>
    <dbReference type="NCBI Taxonomy" id="5321"/>
    <lineage>
        <taxon>Eukaryota</taxon>
        <taxon>Fungi</taxon>
        <taxon>Dikarya</taxon>
        <taxon>Basidiomycota</taxon>
        <taxon>Agaricomycotina</taxon>
        <taxon>Agaricomycetes</taxon>
        <taxon>Agaricomycetidae</taxon>
        <taxon>Agaricales</taxon>
        <taxon>Pleurotineae</taxon>
        <taxon>Pleurotaceae</taxon>
        <taxon>Pleurotus</taxon>
    </lineage>
</organism>
<evidence type="ECO:0000313" key="1">
    <source>
        <dbReference type="EMBL" id="KAG9227500.1"/>
    </source>
</evidence>
<accession>A0ACB7JB89</accession>
<keyword evidence="2" id="KW-1185">Reference proteome</keyword>
<name>A0ACB7JB89_PLECO</name>
<sequence length="605" mass="65875">MADPRSSAVGIIGAGAAGLITGYTLLQDGFEDIQLLTRDTTVDTWSVYGEFRFSPLPMPETVGRLTGEDMRSYMSAFANEFLNGRIRCNTEVLEIKQHDSGDRWLVEIEDTRSQIRQVLRYAKIVLCTGSVDDEVSPAAAKVSEFNGPVNHSSQFRSQMVDLLSIVKPIDANAPDSAGRIVIVGGGKSAQDIAAYLTNENRKVSVVFERADAVLGFSGITQSTQVRLLQSTVALFASPDGYAGPSIQAAIASSSGSFTSVWQSGDGYAYGVTHLVNEGADTAATDMAESESRDRLNRDSVEASIDELLRRPILGASEHDQLSVCQSMLINTERYIPEPAPPSTAVVDAAITLFSQLLPLQDSSSSPKIIGSMVESTRPRKVQRVFRQRTGHRFAFVFLEDRRVLEALVDGDPVLRKASSECIGRLANIAGTNFLTNQMKSLVDQVVNNRDPYGRVGRALAFSIYTFVGGMTAGPLLKTTVNVLMSLSNDPHPLVHFWPVSLMHRPSQGPQVRRSSIGNGMPVRPRLGGGRWQLEAERMAWRTFTFINHRDESGCTTSVMIPRGNTPPSSNQSSHGSSNRRNQRTLAHASPALLEPTPASLFSRLS</sequence>